<dbReference type="Gene3D" id="3.50.50.100">
    <property type="match status" value="1"/>
</dbReference>
<dbReference type="InterPro" id="IPR036188">
    <property type="entry name" value="FAD/NAD-bd_sf"/>
</dbReference>
<evidence type="ECO:0000256" key="3">
    <source>
        <dbReference type="ARBA" id="ARBA00022827"/>
    </source>
</evidence>
<gene>
    <name evidence="7" type="primary">AIFM2</name>
    <name evidence="7" type="ORF">BGZ65_002077</name>
</gene>
<evidence type="ECO:0000313" key="7">
    <source>
        <dbReference type="EMBL" id="KAF9936744.1"/>
    </source>
</evidence>
<dbReference type="GO" id="GO:0050660">
    <property type="term" value="F:flavin adenine dinucleotide binding"/>
    <property type="evidence" value="ECO:0007669"/>
    <property type="project" value="TreeGrafter"/>
</dbReference>
<keyword evidence="8" id="KW-1185">Reference proteome</keyword>
<name>A0A9P6LTC5_9FUNG</name>
<dbReference type="PRINTS" id="PR00368">
    <property type="entry name" value="FADPNR"/>
</dbReference>
<evidence type="ECO:0000256" key="4">
    <source>
        <dbReference type="ARBA" id="ARBA00023002"/>
    </source>
</evidence>
<reference evidence="7" key="1">
    <citation type="journal article" date="2020" name="Fungal Divers.">
        <title>Resolving the Mortierellaceae phylogeny through synthesis of multi-gene phylogenetics and phylogenomics.</title>
        <authorList>
            <person name="Vandepol N."/>
            <person name="Liber J."/>
            <person name="Desiro A."/>
            <person name="Na H."/>
            <person name="Kennedy M."/>
            <person name="Barry K."/>
            <person name="Grigoriev I.V."/>
            <person name="Miller A.N."/>
            <person name="O'Donnell K."/>
            <person name="Stajich J.E."/>
            <person name="Bonito G."/>
        </authorList>
    </citation>
    <scope>NUCLEOTIDE SEQUENCE</scope>
    <source>
        <strain evidence="7">MES-2147</strain>
    </source>
</reference>
<sequence>MAHSEPVKIVVVGGSFAGITIINTLLASIESSRKNIQITLIERRDARHHSVGAFRALVDEQYSERIWIPYTNLFPADSPHKIIQDRLVEVHHDHIVLVSGESVAFDYLALCTGSSNPSPAKFNVDSSQEAKAITNQARADLKKSKNIVVVGGGACGVEFAGEIKTAFPDKNVTLLHATSTLVDYPGYADNLKSLALTHLTNLGVEVILNEKATIEDLDYDHAIQVAPRSIRTHSGKIVESDMQFLSVGIRVDTSYMSTLKPVGQPNFDPQTLINPHTHTIKVQSTHQVNDFDNIFAVGDCSDFSKVPTAAGCSFSGPAAAKNIISLIRADEKKTKAKLANGGSAPAIMCLTTGPKTGITSLPLFGTRFSNFFSTLFKSKDLMIGSAVSSMNIK</sequence>
<keyword evidence="5" id="KW-0812">Transmembrane</keyword>
<evidence type="ECO:0000313" key="8">
    <source>
        <dbReference type="Proteomes" id="UP000749646"/>
    </source>
</evidence>
<feature type="domain" description="FAD/NAD(P)-binding" evidence="6">
    <location>
        <begin position="8"/>
        <end position="307"/>
    </location>
</feature>
<dbReference type="GO" id="GO:0004174">
    <property type="term" value="F:electron-transferring-flavoprotein dehydrogenase activity"/>
    <property type="evidence" value="ECO:0007669"/>
    <property type="project" value="TreeGrafter"/>
</dbReference>
<dbReference type="SUPFAM" id="SSF51905">
    <property type="entry name" value="FAD/NAD(P)-binding domain"/>
    <property type="match status" value="1"/>
</dbReference>
<proteinExistence type="inferred from homology"/>
<evidence type="ECO:0000256" key="2">
    <source>
        <dbReference type="ARBA" id="ARBA00022630"/>
    </source>
</evidence>
<dbReference type="Proteomes" id="UP000749646">
    <property type="component" value="Unassembled WGS sequence"/>
</dbReference>
<feature type="transmembrane region" description="Helical" evidence="5">
    <location>
        <begin position="6"/>
        <end position="26"/>
    </location>
</feature>
<protein>
    <submittedName>
        <fullName evidence="7">Apoptosis-inducing factor 2</fullName>
    </submittedName>
</protein>
<dbReference type="InterPro" id="IPR023753">
    <property type="entry name" value="FAD/NAD-binding_dom"/>
</dbReference>
<dbReference type="Pfam" id="PF07992">
    <property type="entry name" value="Pyr_redox_2"/>
    <property type="match status" value="1"/>
</dbReference>
<dbReference type="OrthoDB" id="202203at2759"/>
<comment type="similarity">
    <text evidence="1">Belongs to the FAD-dependent oxidoreductase family.</text>
</comment>
<dbReference type="PANTHER" id="PTHR43735:SF3">
    <property type="entry name" value="FERROPTOSIS SUPPRESSOR PROTEIN 1"/>
    <property type="match status" value="1"/>
</dbReference>
<dbReference type="EMBL" id="JAAAHW010009742">
    <property type="protein sequence ID" value="KAF9936744.1"/>
    <property type="molecule type" value="Genomic_DNA"/>
</dbReference>
<evidence type="ECO:0000259" key="6">
    <source>
        <dbReference type="Pfam" id="PF07992"/>
    </source>
</evidence>
<keyword evidence="5" id="KW-0472">Membrane</keyword>
<evidence type="ECO:0000256" key="5">
    <source>
        <dbReference type="SAM" id="Phobius"/>
    </source>
</evidence>
<dbReference type="GO" id="GO:0005737">
    <property type="term" value="C:cytoplasm"/>
    <property type="evidence" value="ECO:0007669"/>
    <property type="project" value="TreeGrafter"/>
</dbReference>
<dbReference type="AlphaFoldDB" id="A0A9P6LTC5"/>
<keyword evidence="2" id="KW-0285">Flavoprotein</keyword>
<keyword evidence="3" id="KW-0274">FAD</keyword>
<accession>A0A9P6LTC5</accession>
<keyword evidence="4" id="KW-0560">Oxidoreductase</keyword>
<keyword evidence="5" id="KW-1133">Transmembrane helix</keyword>
<evidence type="ECO:0000256" key="1">
    <source>
        <dbReference type="ARBA" id="ARBA00006442"/>
    </source>
</evidence>
<comment type="caution">
    <text evidence="7">The sequence shown here is derived from an EMBL/GenBank/DDBJ whole genome shotgun (WGS) entry which is preliminary data.</text>
</comment>
<dbReference type="PANTHER" id="PTHR43735">
    <property type="entry name" value="APOPTOSIS-INDUCING FACTOR 1"/>
    <property type="match status" value="1"/>
</dbReference>
<organism evidence="7 8">
    <name type="scientific">Modicella reniformis</name>
    <dbReference type="NCBI Taxonomy" id="1440133"/>
    <lineage>
        <taxon>Eukaryota</taxon>
        <taxon>Fungi</taxon>
        <taxon>Fungi incertae sedis</taxon>
        <taxon>Mucoromycota</taxon>
        <taxon>Mortierellomycotina</taxon>
        <taxon>Mortierellomycetes</taxon>
        <taxon>Mortierellales</taxon>
        <taxon>Mortierellaceae</taxon>
        <taxon>Modicella</taxon>
    </lineage>
</organism>